<gene>
    <name evidence="2" type="ORF">FXF69_04440</name>
</gene>
<dbReference type="AlphaFoldDB" id="A0A5D0NW53"/>
<feature type="region of interest" description="Disordered" evidence="1">
    <location>
        <begin position="372"/>
        <end position="391"/>
    </location>
</feature>
<reference evidence="2 3" key="1">
    <citation type="submission" date="2019-08" db="EMBL/GenBank/DDBJ databases">
        <title>Actinomadura sp. nov. CYP1-5 isolated from mountain soil.</title>
        <authorList>
            <person name="Songsumanus A."/>
            <person name="Kuncharoen N."/>
            <person name="Kudo T."/>
            <person name="Yuki M."/>
            <person name="Igarashi Y."/>
            <person name="Tanasupawat S."/>
        </authorList>
    </citation>
    <scope>NUCLEOTIDE SEQUENCE [LARGE SCALE GENOMIC DNA]</scope>
    <source>
        <strain evidence="2 3">JCM 14158</strain>
    </source>
</reference>
<dbReference type="Gene3D" id="1.25.40.10">
    <property type="entry name" value="Tetratricopeptide repeat domain"/>
    <property type="match status" value="2"/>
</dbReference>
<keyword evidence="3" id="KW-1185">Reference proteome</keyword>
<protein>
    <submittedName>
        <fullName evidence="2">Tetratricopeptide repeat protein</fullName>
    </submittedName>
</protein>
<name>A0A5D0NW53_9ACTN</name>
<evidence type="ECO:0000313" key="3">
    <source>
        <dbReference type="Proteomes" id="UP000323380"/>
    </source>
</evidence>
<evidence type="ECO:0000313" key="2">
    <source>
        <dbReference type="EMBL" id="TYB48449.1"/>
    </source>
</evidence>
<accession>A0A5D0NW53</accession>
<evidence type="ECO:0000256" key="1">
    <source>
        <dbReference type="SAM" id="MobiDB-lite"/>
    </source>
</evidence>
<organism evidence="2 3">
    <name type="scientific">Actinomadura chibensis</name>
    <dbReference type="NCBI Taxonomy" id="392828"/>
    <lineage>
        <taxon>Bacteria</taxon>
        <taxon>Bacillati</taxon>
        <taxon>Actinomycetota</taxon>
        <taxon>Actinomycetes</taxon>
        <taxon>Streptosporangiales</taxon>
        <taxon>Thermomonosporaceae</taxon>
        <taxon>Actinomadura</taxon>
    </lineage>
</organism>
<dbReference type="RefSeq" id="WP_067888826.1">
    <property type="nucleotide sequence ID" value="NZ_VSFG01000001.1"/>
</dbReference>
<comment type="caution">
    <text evidence="2">The sequence shown here is derived from an EMBL/GenBank/DDBJ whole genome shotgun (WGS) entry which is preliminary data.</text>
</comment>
<dbReference type="InterPro" id="IPR011990">
    <property type="entry name" value="TPR-like_helical_dom_sf"/>
</dbReference>
<dbReference type="STRING" id="1220554.GCA_001552135_02193"/>
<sequence>MTSDPTEDVYALMGRAEELPYGEARTVLVEDALRRAEAAGDEVLAFQVRVRLTNAYRYGGEPLKAFATFSRTLADHDRDPARFDETHGLMWQMKAAVSSLTLFPEIPLDRTYAVLDDMERRYKAGGHSLQAVYHYRNIVARHVGDGSADEWYTKWRAAERDELSDCEGCDPTGMARHLVEAGRYEEAFEVAAPVLSARLSCNEQPQSMQTTLLPVYLRTDRPEQAADAHRRAYRVHRGRLADLGDIAEHLEFCAITGNEARGLEILQRHIGWLDKAPSTHAEMEFCAAAALVLARVEAAGHGGLAVRRRGPGDGPAADVPVPELRAELAERATELAARFDARNGTSCQGDKVRATLAGEEVFDYVPLAAHHRRPAPAPRPESVPQDGPGDDLGSIDDFDALLDIADARRNRPGLDRAMAAWRRFDVLAETAEPTPLQRARRLDGEGVQHAVANRDQAAVDCWERAFAMFEELGDEANRHRVLSRLGAMRAKAGEGRGLADMAAAAEYFAAHPTGEGDAVGTLLRLATAHVELEQPAEALAVLDRAGLDGDGADRAGEYWFVRAQALLMSGEVDDAVAALRKSAEAARGSEDREEVAAPALLLARTLARREGGADDETFALFDEALGALAGPSPMRAAAHTERGLALLAKDRPGDAIPDLVEGIAGWTAEGMPMRAVHLRVDLAAAYLSTGRHLEAAETAEEALPALPGFADAGDPDAERRCRLILAHAQKELREADAAVSFEALAEDAAEAGRPDAVAHFLNEAADVLTDLDRDAQAAERYAEAAAAYEKAGDPYGVVRTRRRYAMCLLWSGDRDGAVTAAETARAALAGLPADNEPARIWETALLSYDQSRILAQAGRLQEAAEHASAAVDGFTALDEKGPAEEAATLRDDIRAALAEDPEG</sequence>
<proteinExistence type="predicted"/>
<dbReference type="SUPFAM" id="SSF48452">
    <property type="entry name" value="TPR-like"/>
    <property type="match status" value="3"/>
</dbReference>
<dbReference type="Proteomes" id="UP000323380">
    <property type="component" value="Unassembled WGS sequence"/>
</dbReference>
<dbReference type="EMBL" id="VSFG01000001">
    <property type="protein sequence ID" value="TYB48449.1"/>
    <property type="molecule type" value="Genomic_DNA"/>
</dbReference>